<keyword evidence="3" id="KW-1185">Reference proteome</keyword>
<proteinExistence type="predicted"/>
<evidence type="ECO:0000313" key="2">
    <source>
        <dbReference type="EMBL" id="WMJ15636.1"/>
    </source>
</evidence>
<dbReference type="EMBL" id="CP133076">
    <property type="protein sequence ID" value="WMJ15636.1"/>
    <property type="molecule type" value="Genomic_DNA"/>
</dbReference>
<protein>
    <recommendedName>
        <fullName evidence="4">Mobile element protein</fullName>
    </recommendedName>
</protein>
<reference evidence="2 3" key="1">
    <citation type="submission" date="2023-08" db="EMBL/GenBank/DDBJ databases">
        <title>Genome sequencing of the thermostable Gram positive bacteria Geobacillus proteiniphilus strain T-6.</title>
        <authorList>
            <person name="Shulami S."/>
            <person name="Shoham Y."/>
        </authorList>
    </citation>
    <scope>NUCLEOTIDE SEQUENCE [LARGE SCALE GENOMIC DNA]</scope>
    <source>
        <strain evidence="2 3">T-6</strain>
    </source>
</reference>
<evidence type="ECO:0000256" key="1">
    <source>
        <dbReference type="SAM" id="MobiDB-lite"/>
    </source>
</evidence>
<dbReference type="RefSeq" id="WP_307898415.1">
    <property type="nucleotide sequence ID" value="NZ_CP133076.1"/>
</dbReference>
<accession>A0ABY9MCK4</accession>
<evidence type="ECO:0000313" key="3">
    <source>
        <dbReference type="Proteomes" id="UP001223761"/>
    </source>
</evidence>
<name>A0ABY9MCK4_9BACL</name>
<evidence type="ECO:0008006" key="4">
    <source>
        <dbReference type="Google" id="ProtNLM"/>
    </source>
</evidence>
<feature type="compositionally biased region" description="Basic and acidic residues" evidence="1">
    <location>
        <begin position="31"/>
        <end position="40"/>
    </location>
</feature>
<feature type="region of interest" description="Disordered" evidence="1">
    <location>
        <begin position="1"/>
        <end position="40"/>
    </location>
</feature>
<gene>
    <name evidence="2" type="ORF">RA955_12790</name>
</gene>
<dbReference type="Proteomes" id="UP001223761">
    <property type="component" value="Chromosome"/>
</dbReference>
<organism evidence="2 3">
    <name type="scientific">Geobacillus proteiniphilus</name>
    <dbReference type="NCBI Taxonomy" id="860353"/>
    <lineage>
        <taxon>Bacteria</taxon>
        <taxon>Bacillati</taxon>
        <taxon>Bacillota</taxon>
        <taxon>Bacilli</taxon>
        <taxon>Bacillales</taxon>
        <taxon>Anoxybacillaceae</taxon>
        <taxon>Geobacillus</taxon>
    </lineage>
</organism>
<sequence length="40" mass="4584">MAIAGRMTATRSKQTEKNAAFWKRSARRPFPRKEALADHP</sequence>